<feature type="binding site" evidence="5">
    <location>
        <begin position="394"/>
        <end position="397"/>
    </location>
    <ligand>
        <name>GTP</name>
        <dbReference type="ChEBI" id="CHEBI:37565"/>
    </ligand>
</feature>
<dbReference type="Gene3D" id="1.10.400.10">
    <property type="entry name" value="GI Alpha 1, domain 2-like"/>
    <property type="match status" value="1"/>
</dbReference>
<dbReference type="PANTHER" id="PTHR10218">
    <property type="entry name" value="GTP-BINDING PROTEIN ALPHA SUBUNIT"/>
    <property type="match status" value="1"/>
</dbReference>
<dbReference type="STRING" id="1884261.A0A5C3Q254"/>
<dbReference type="PRINTS" id="PR00318">
    <property type="entry name" value="GPROTEINA"/>
</dbReference>
<dbReference type="SMART" id="SM00275">
    <property type="entry name" value="G_alpha"/>
    <property type="match status" value="1"/>
</dbReference>
<dbReference type="GO" id="GO:0005737">
    <property type="term" value="C:cytoplasm"/>
    <property type="evidence" value="ECO:0007669"/>
    <property type="project" value="TreeGrafter"/>
</dbReference>
<feature type="compositionally biased region" description="Polar residues" evidence="7">
    <location>
        <begin position="143"/>
        <end position="153"/>
    </location>
</feature>
<dbReference type="InterPro" id="IPR001019">
    <property type="entry name" value="Gprotein_alpha_su"/>
</dbReference>
<keyword evidence="6" id="KW-0460">Magnesium</keyword>
<proteinExistence type="predicted"/>
<keyword evidence="4" id="KW-0807">Transducer</keyword>
<evidence type="ECO:0000313" key="8">
    <source>
        <dbReference type="EMBL" id="TFK96184.1"/>
    </source>
</evidence>
<feature type="binding site" evidence="6">
    <location>
        <position position="298"/>
    </location>
    <ligand>
        <name>Mg(2+)</name>
        <dbReference type="ChEBI" id="CHEBI:18420"/>
    </ligand>
</feature>
<evidence type="ECO:0000313" key="9">
    <source>
        <dbReference type="Proteomes" id="UP000305067"/>
    </source>
</evidence>
<dbReference type="GO" id="GO:0003924">
    <property type="term" value="F:GTPase activity"/>
    <property type="evidence" value="ECO:0007669"/>
    <property type="project" value="InterPro"/>
</dbReference>
<reference evidence="8 9" key="1">
    <citation type="journal article" date="2019" name="Nat. Ecol. Evol.">
        <title>Megaphylogeny resolves global patterns of mushroom evolution.</title>
        <authorList>
            <person name="Varga T."/>
            <person name="Krizsan K."/>
            <person name="Foldi C."/>
            <person name="Dima B."/>
            <person name="Sanchez-Garcia M."/>
            <person name="Sanchez-Ramirez S."/>
            <person name="Szollosi G.J."/>
            <person name="Szarkandi J.G."/>
            <person name="Papp V."/>
            <person name="Albert L."/>
            <person name="Andreopoulos W."/>
            <person name="Angelini C."/>
            <person name="Antonin V."/>
            <person name="Barry K.W."/>
            <person name="Bougher N.L."/>
            <person name="Buchanan P."/>
            <person name="Buyck B."/>
            <person name="Bense V."/>
            <person name="Catcheside P."/>
            <person name="Chovatia M."/>
            <person name="Cooper J."/>
            <person name="Damon W."/>
            <person name="Desjardin D."/>
            <person name="Finy P."/>
            <person name="Geml J."/>
            <person name="Haridas S."/>
            <person name="Hughes K."/>
            <person name="Justo A."/>
            <person name="Karasinski D."/>
            <person name="Kautmanova I."/>
            <person name="Kiss B."/>
            <person name="Kocsube S."/>
            <person name="Kotiranta H."/>
            <person name="LaButti K.M."/>
            <person name="Lechner B.E."/>
            <person name="Liimatainen K."/>
            <person name="Lipzen A."/>
            <person name="Lukacs Z."/>
            <person name="Mihaltcheva S."/>
            <person name="Morgado L.N."/>
            <person name="Niskanen T."/>
            <person name="Noordeloos M.E."/>
            <person name="Ohm R.A."/>
            <person name="Ortiz-Santana B."/>
            <person name="Ovrebo C."/>
            <person name="Racz N."/>
            <person name="Riley R."/>
            <person name="Savchenko A."/>
            <person name="Shiryaev A."/>
            <person name="Soop K."/>
            <person name="Spirin V."/>
            <person name="Szebenyi C."/>
            <person name="Tomsovsky M."/>
            <person name="Tulloss R.E."/>
            <person name="Uehling J."/>
            <person name="Grigoriev I.V."/>
            <person name="Vagvolgyi C."/>
            <person name="Papp T."/>
            <person name="Martin F.M."/>
            <person name="Miettinen O."/>
            <person name="Hibbett D.S."/>
            <person name="Nagy L.G."/>
        </authorList>
    </citation>
    <scope>NUCLEOTIDE SEQUENCE [LARGE SCALE GENOMIC DNA]</scope>
    <source>
        <strain evidence="8 9">CBS 309.79</strain>
    </source>
</reference>
<dbReference type="Proteomes" id="UP000305067">
    <property type="component" value="Unassembled WGS sequence"/>
</dbReference>
<evidence type="ECO:0000256" key="7">
    <source>
        <dbReference type="SAM" id="MobiDB-lite"/>
    </source>
</evidence>
<feature type="region of interest" description="Disordered" evidence="7">
    <location>
        <begin position="122"/>
        <end position="155"/>
    </location>
</feature>
<dbReference type="GO" id="GO:0005834">
    <property type="term" value="C:heterotrimeric G-protein complex"/>
    <property type="evidence" value="ECO:0007669"/>
    <property type="project" value="TreeGrafter"/>
</dbReference>
<evidence type="ECO:0000256" key="2">
    <source>
        <dbReference type="ARBA" id="ARBA00022741"/>
    </source>
</evidence>
<dbReference type="InterPro" id="IPR027417">
    <property type="entry name" value="P-loop_NTPase"/>
</dbReference>
<feature type="compositionally biased region" description="Polar residues" evidence="7">
    <location>
        <begin position="122"/>
        <end position="136"/>
    </location>
</feature>
<dbReference type="PANTHER" id="PTHR10218:SF360">
    <property type="entry name" value="GUANINE NUCLEOTIDE-BINDING PROTEIN SUBUNIT ALPHA HOMOLOG"/>
    <property type="match status" value="1"/>
</dbReference>
<dbReference type="Pfam" id="PF00503">
    <property type="entry name" value="G-alpha"/>
    <property type="match status" value="1"/>
</dbReference>
<dbReference type="InterPro" id="IPR011025">
    <property type="entry name" value="GproteinA_insert"/>
</dbReference>
<evidence type="ECO:0000256" key="1">
    <source>
        <dbReference type="ARBA" id="ARBA00022723"/>
    </source>
</evidence>
<feature type="compositionally biased region" description="Low complexity" evidence="7">
    <location>
        <begin position="192"/>
        <end position="228"/>
    </location>
</feature>
<protein>
    <submittedName>
        <fullName evidence="8">Guanine nucleotide binding protein, alpha subunit</fullName>
    </submittedName>
</protein>
<dbReference type="FunFam" id="3.40.50.300:FF:000692">
    <property type="entry name" value="Guanine nucleotide-binding protein subunit alpha"/>
    <property type="match status" value="1"/>
</dbReference>
<dbReference type="GO" id="GO:0031683">
    <property type="term" value="F:G-protein beta/gamma-subunit complex binding"/>
    <property type="evidence" value="ECO:0007669"/>
    <property type="project" value="InterPro"/>
</dbReference>
<accession>A0A5C3Q254</accession>
<name>A0A5C3Q254_9AGAR</name>
<dbReference type="GO" id="GO:0046872">
    <property type="term" value="F:metal ion binding"/>
    <property type="evidence" value="ECO:0007669"/>
    <property type="project" value="UniProtKB-KW"/>
</dbReference>
<dbReference type="Gene3D" id="3.40.50.300">
    <property type="entry name" value="P-loop containing nucleotide triphosphate hydrolases"/>
    <property type="match status" value="2"/>
</dbReference>
<organism evidence="8 9">
    <name type="scientific">Pterulicium gracile</name>
    <dbReference type="NCBI Taxonomy" id="1884261"/>
    <lineage>
        <taxon>Eukaryota</taxon>
        <taxon>Fungi</taxon>
        <taxon>Dikarya</taxon>
        <taxon>Basidiomycota</taxon>
        <taxon>Agaricomycotina</taxon>
        <taxon>Agaricomycetes</taxon>
        <taxon>Agaricomycetidae</taxon>
        <taxon>Agaricales</taxon>
        <taxon>Pleurotineae</taxon>
        <taxon>Pterulaceae</taxon>
        <taxon>Pterulicium</taxon>
    </lineage>
</organism>
<feature type="region of interest" description="Disordered" evidence="7">
    <location>
        <begin position="1"/>
        <end position="44"/>
    </location>
</feature>
<dbReference type="GO" id="GO:0001664">
    <property type="term" value="F:G protein-coupled receptor binding"/>
    <property type="evidence" value="ECO:0007669"/>
    <property type="project" value="TreeGrafter"/>
</dbReference>
<dbReference type="AlphaFoldDB" id="A0A5C3Q254"/>
<keyword evidence="9" id="KW-1185">Reference proteome</keyword>
<feature type="compositionally biased region" description="Basic and acidic residues" evidence="7">
    <location>
        <begin position="32"/>
        <end position="44"/>
    </location>
</feature>
<dbReference type="OrthoDB" id="5817230at2759"/>
<evidence type="ECO:0000256" key="3">
    <source>
        <dbReference type="ARBA" id="ARBA00023134"/>
    </source>
</evidence>
<evidence type="ECO:0000256" key="6">
    <source>
        <dbReference type="PIRSR" id="PIRSR601019-2"/>
    </source>
</evidence>
<keyword evidence="3 5" id="KW-0342">GTP-binding</keyword>
<dbReference type="GO" id="GO:0005525">
    <property type="term" value="F:GTP binding"/>
    <property type="evidence" value="ECO:0007669"/>
    <property type="project" value="UniProtKB-KW"/>
</dbReference>
<keyword evidence="2 5" id="KW-0547">Nucleotide-binding</keyword>
<dbReference type="EMBL" id="ML178865">
    <property type="protein sequence ID" value="TFK96184.1"/>
    <property type="molecule type" value="Genomic_DNA"/>
</dbReference>
<dbReference type="GO" id="GO:0007188">
    <property type="term" value="P:adenylate cyclase-modulating G protein-coupled receptor signaling pathway"/>
    <property type="evidence" value="ECO:0007669"/>
    <property type="project" value="TreeGrafter"/>
</dbReference>
<feature type="region of interest" description="Disordered" evidence="7">
    <location>
        <begin position="178"/>
        <end position="257"/>
    </location>
</feature>
<sequence>MPVRSPSPDPFSSFLAPPPNESPASRTARLASEAEDRRVSQSIDDGLREERAMIRRREKEVIKVLLLGQADSGKSTTLKNFRMKYAKEAWRTERASWRAAILLNVVKALVNILHALSTRPVHSSLETPTADLSPTTEQPPSPSNLTPIDNNPFPTAMLSEPLVRLERELKMHLGPASEEIGEFGMDEGIRCPTVTSPTSPTVTSPTSPTLPSSSSSYASPTSPTSLSPQHQPHDETNIHLQTPTPCDIPRSPPAQEHLGRRVLGIDTVLDGLLTDLSRVTSPDYVPTDDDIICCRLRTTGVTEYALTFPTGMDEECGVGEWIMYDVGGARTNRYAWQSYFENVNAIIFLAPISCFDERLLEDTRINRLEDSFLLWKSIVSSRFFVKTTMVVFLNKVDILRRKLEEGRMVNKFLPSYGTRENEWKVVVKYLRDKFKEMSRQFSPQPRVVYLYSTSVINTKATSQTLKSVRDGILREHLVSAELA</sequence>
<evidence type="ECO:0000256" key="4">
    <source>
        <dbReference type="ARBA" id="ARBA00023224"/>
    </source>
</evidence>
<dbReference type="SUPFAM" id="SSF47895">
    <property type="entry name" value="Transducin (alpha subunit), insertion domain"/>
    <property type="match status" value="1"/>
</dbReference>
<dbReference type="SUPFAM" id="SSF52540">
    <property type="entry name" value="P-loop containing nucleoside triphosphate hydrolases"/>
    <property type="match status" value="1"/>
</dbReference>
<dbReference type="PROSITE" id="PS51882">
    <property type="entry name" value="G_ALPHA"/>
    <property type="match status" value="1"/>
</dbReference>
<gene>
    <name evidence="8" type="ORF">BDV98DRAFT_638161</name>
</gene>
<keyword evidence="1 6" id="KW-0479">Metal-binding</keyword>
<evidence type="ECO:0000256" key="5">
    <source>
        <dbReference type="PIRSR" id="PIRSR601019-1"/>
    </source>
</evidence>